<feature type="compositionally biased region" description="Acidic residues" evidence="7">
    <location>
        <begin position="194"/>
        <end position="208"/>
    </location>
</feature>
<proteinExistence type="predicted"/>
<dbReference type="Gene3D" id="2.40.160.50">
    <property type="entry name" value="membrane protein fhac: a member of the omp85/tpsb transporter family"/>
    <property type="match status" value="1"/>
</dbReference>
<evidence type="ECO:0000256" key="6">
    <source>
        <dbReference type="ARBA" id="ARBA00023237"/>
    </source>
</evidence>
<dbReference type="InterPro" id="IPR000184">
    <property type="entry name" value="Bac_surfAg_D15"/>
</dbReference>
<feature type="compositionally biased region" description="Pro residues" evidence="7">
    <location>
        <begin position="114"/>
        <end position="124"/>
    </location>
</feature>
<evidence type="ECO:0000256" key="2">
    <source>
        <dbReference type="ARBA" id="ARBA00022452"/>
    </source>
</evidence>
<dbReference type="PANTHER" id="PTHR12815">
    <property type="entry name" value="SORTING AND ASSEMBLY MACHINERY SAMM50 PROTEIN FAMILY MEMBER"/>
    <property type="match status" value="1"/>
</dbReference>
<sequence>MEQQPSTLARHLSVTQCNALTSHDGNNIKPSKYAAIDELQPALSRTYFTRSAIFSALATSLVGFGIAPMALAETTTGIDTSSQIIDSQNAGSQNDDTQNTASRSTASTATLAQPPTPSQPPTPREPSSTEDTQLDIALDALRLKRAVEQGIIDKSVLDDYREQNLSNKQPGIKEPDAQNSLSKQASANQQGVDDNVDNDNINDNDLDNELYDVDDLSDAQANVANKDLLQQAETVQQQGYQMMTPEEIDRELAALDRQNAQDIDSINNGSAATSTDINGMNGISNNDSDFDAPIATLSDTNPPIGLDVSLDATNLPAPNNLDTLGRNETAAEQAKTAEIMARPINVSDAVSSGSADDDNIIIDDQMSVSADNVIGEEGEQSDIINPNDYLPDYQSETQAVNQSILQAKKPKALSRKKTNIVKRLYDRLFNDGALALPHVETTVYLQQVAADDATNTQPKVIEADEDTQPIKNIKAALDDTTVQSVVDFTAALPRLRQTALDAAKAVGYYDVTLRLRQPNSDIIEVVIEDLGEPVTVDSRIVEIRGEGSAQEEYQALEKELPPQEGDVFNHRVYKNSKAALESLSNTYGYFDQYWLNKSVDIILPDNTADISLVYNTGDRYEYDDVVFFTYDAATNTLTRDPDKLPVELSLLQQLFDFKPGDPFYRPDITKFSNDLSATRYFNTVNVESILPPNESSENSTLAFDNAPANTLDNDVDGEVNASEIIDGVAAANNGAESSNTNGTVQNGTAQNNDEANGSEGTNTANSGETVNPADIAAIEFEADEQTLEKLQAIKQKANRLSRLPDDRVLDEKDQETDTILGKISDSISNVAQKIFPDEKSILADENFVPPTLAGRKTPQQVRESKKVPLYVFVSASKPRDAQVGIGYGTDTGVRATAKIDYNLLNRQGYQAGAETEVSRITKNVSVYASRPWKHPLNDKLDARLTYEEEVIDQGEGNFDLSTRTLKAALARNIRRDSGWNRSYSVRYRLDELETGVDEANLEDLPIRFTSSSPQQQALLLGYGMNKTDVDSATNPTRGIRQYYSIEAGTEKALSDTDLAIVRAGVSGIYSFGNDNKHQVLGSLNTGYIWADDFYDVPYKLRFFAGGDQSIRGYDYESLSPIDKGYLTGGQILAVGSAEYNYEFRPGFRGALFTDVGNAYDKDFETETKVGVGVGIRWASPVGVVRVDVAAGVTEESIPVRLHFFIGSPL</sequence>
<feature type="compositionally biased region" description="Low complexity" evidence="7">
    <location>
        <begin position="100"/>
        <end position="113"/>
    </location>
</feature>
<keyword evidence="5" id="KW-0472">Membrane</keyword>
<feature type="region of interest" description="Disordered" evidence="7">
    <location>
        <begin position="166"/>
        <end position="208"/>
    </location>
</feature>
<evidence type="ECO:0000256" key="7">
    <source>
        <dbReference type="SAM" id="MobiDB-lite"/>
    </source>
</evidence>
<keyword evidence="4" id="KW-0732">Signal</keyword>
<dbReference type="EMBL" id="BMZR01000001">
    <property type="protein sequence ID" value="GHD26275.1"/>
    <property type="molecule type" value="Genomic_DNA"/>
</dbReference>
<comment type="subcellular location">
    <subcellularLocation>
        <location evidence="1">Membrane</location>
    </subcellularLocation>
</comment>
<feature type="compositionally biased region" description="Polar residues" evidence="7">
    <location>
        <begin position="86"/>
        <end position="99"/>
    </location>
</feature>
<feature type="domain" description="Bacterial surface antigen (D15)" evidence="8">
    <location>
        <begin position="907"/>
        <end position="1206"/>
    </location>
</feature>
<dbReference type="RefSeq" id="WP_189580657.1">
    <property type="nucleotide sequence ID" value="NZ_BMZR01000001.1"/>
</dbReference>
<feature type="region of interest" description="Disordered" evidence="7">
    <location>
        <begin position="732"/>
        <end position="769"/>
    </location>
</feature>
<keyword evidence="10" id="KW-1185">Reference proteome</keyword>
<evidence type="ECO:0000313" key="10">
    <source>
        <dbReference type="Proteomes" id="UP000610203"/>
    </source>
</evidence>
<gene>
    <name evidence="9" type="ORF">GCM10016272_02960</name>
</gene>
<keyword evidence="3" id="KW-0812">Transmembrane</keyword>
<dbReference type="Proteomes" id="UP000610203">
    <property type="component" value="Unassembled WGS sequence"/>
</dbReference>
<protein>
    <recommendedName>
        <fullName evidence="8">Bacterial surface antigen (D15) domain-containing protein</fullName>
    </recommendedName>
</protein>
<dbReference type="Gene3D" id="3.10.20.310">
    <property type="entry name" value="membrane protein fhac"/>
    <property type="match status" value="2"/>
</dbReference>
<evidence type="ECO:0000256" key="3">
    <source>
        <dbReference type="ARBA" id="ARBA00022692"/>
    </source>
</evidence>
<evidence type="ECO:0000313" key="9">
    <source>
        <dbReference type="EMBL" id="GHD26275.1"/>
    </source>
</evidence>
<dbReference type="Pfam" id="PF01103">
    <property type="entry name" value="Omp85"/>
    <property type="match status" value="1"/>
</dbReference>
<feature type="compositionally biased region" description="Polar residues" evidence="7">
    <location>
        <begin position="177"/>
        <end position="191"/>
    </location>
</feature>
<evidence type="ECO:0000256" key="4">
    <source>
        <dbReference type="ARBA" id="ARBA00022729"/>
    </source>
</evidence>
<keyword evidence="6" id="KW-0998">Cell outer membrane</keyword>
<keyword evidence="2" id="KW-1134">Transmembrane beta strand</keyword>
<name>A0ABQ3GPE6_9GAMM</name>
<accession>A0ABQ3GPE6</accession>
<evidence type="ECO:0000256" key="5">
    <source>
        <dbReference type="ARBA" id="ARBA00023136"/>
    </source>
</evidence>
<comment type="caution">
    <text evidence="9">The sequence shown here is derived from an EMBL/GenBank/DDBJ whole genome shotgun (WGS) entry which is preliminary data.</text>
</comment>
<reference evidence="10" key="1">
    <citation type="journal article" date="2019" name="Int. J. Syst. Evol. Microbiol.">
        <title>The Global Catalogue of Microorganisms (GCM) 10K type strain sequencing project: providing services to taxonomists for standard genome sequencing and annotation.</title>
        <authorList>
            <consortium name="The Broad Institute Genomics Platform"/>
            <consortium name="The Broad Institute Genome Sequencing Center for Infectious Disease"/>
            <person name="Wu L."/>
            <person name="Ma J."/>
        </authorList>
    </citation>
    <scope>NUCLEOTIDE SEQUENCE [LARGE SCALE GENOMIC DNA]</scope>
    <source>
        <strain evidence="10">KCTC 42280</strain>
    </source>
</reference>
<feature type="region of interest" description="Disordered" evidence="7">
    <location>
        <begin position="86"/>
        <end position="131"/>
    </location>
</feature>
<dbReference type="InterPro" id="IPR039910">
    <property type="entry name" value="D15-like"/>
</dbReference>
<organism evidence="9 10">
    <name type="scientific">Psychrobacter glaciei</name>
    <dbReference type="NCBI Taxonomy" id="619771"/>
    <lineage>
        <taxon>Bacteria</taxon>
        <taxon>Pseudomonadati</taxon>
        <taxon>Pseudomonadota</taxon>
        <taxon>Gammaproteobacteria</taxon>
        <taxon>Moraxellales</taxon>
        <taxon>Moraxellaceae</taxon>
        <taxon>Psychrobacter</taxon>
    </lineage>
</organism>
<evidence type="ECO:0000259" key="8">
    <source>
        <dbReference type="Pfam" id="PF01103"/>
    </source>
</evidence>
<dbReference type="PANTHER" id="PTHR12815:SF47">
    <property type="entry name" value="TRANSLOCATION AND ASSEMBLY MODULE SUBUNIT TAMA"/>
    <property type="match status" value="1"/>
</dbReference>
<feature type="compositionally biased region" description="Polar residues" evidence="7">
    <location>
        <begin position="734"/>
        <end position="769"/>
    </location>
</feature>
<evidence type="ECO:0000256" key="1">
    <source>
        <dbReference type="ARBA" id="ARBA00004370"/>
    </source>
</evidence>